<feature type="transmembrane region" description="Helical" evidence="1">
    <location>
        <begin position="58"/>
        <end position="80"/>
    </location>
</feature>
<accession>A0A840RHS4</accession>
<sequence>MSDELTPRAKAIPAFAVGAGFVGVALWDWLNRHSCTDTSNGACAYFLRVANAWMGDGYAWQLWAMGEGLIGLLCIAYGLAQWRRQS</sequence>
<evidence type="ECO:0000256" key="1">
    <source>
        <dbReference type="SAM" id="Phobius"/>
    </source>
</evidence>
<keyword evidence="1" id="KW-1133">Transmembrane helix</keyword>
<evidence type="ECO:0000313" key="2">
    <source>
        <dbReference type="EMBL" id="MBB5191990.1"/>
    </source>
</evidence>
<gene>
    <name evidence="2" type="ORF">HNQ50_002727</name>
</gene>
<keyword evidence="1" id="KW-0812">Transmembrane</keyword>
<dbReference type="AlphaFoldDB" id="A0A840RHS4"/>
<dbReference type="RefSeq" id="WP_184101541.1">
    <property type="nucleotide sequence ID" value="NZ_JACHHN010000005.1"/>
</dbReference>
<comment type="caution">
    <text evidence="2">The sequence shown here is derived from an EMBL/GenBank/DDBJ whole genome shotgun (WGS) entry which is preliminary data.</text>
</comment>
<reference evidence="2 3" key="1">
    <citation type="submission" date="2020-08" db="EMBL/GenBank/DDBJ databases">
        <title>Genomic Encyclopedia of Type Strains, Phase IV (KMG-IV): sequencing the most valuable type-strain genomes for metagenomic binning, comparative biology and taxonomic classification.</title>
        <authorList>
            <person name="Goeker M."/>
        </authorList>
    </citation>
    <scope>NUCLEOTIDE SEQUENCE [LARGE SCALE GENOMIC DNA]</scope>
    <source>
        <strain evidence="2 3">DSM 18233</strain>
    </source>
</reference>
<feature type="transmembrane region" description="Helical" evidence="1">
    <location>
        <begin position="12"/>
        <end position="30"/>
    </location>
</feature>
<dbReference type="Proteomes" id="UP000543030">
    <property type="component" value="Unassembled WGS sequence"/>
</dbReference>
<protein>
    <submittedName>
        <fullName evidence="2">Uncharacterized protein</fullName>
    </submittedName>
</protein>
<keyword evidence="1" id="KW-0472">Membrane</keyword>
<name>A0A840RHS4_9NEIS</name>
<evidence type="ECO:0000313" key="3">
    <source>
        <dbReference type="Proteomes" id="UP000543030"/>
    </source>
</evidence>
<dbReference type="EMBL" id="JACHHN010000005">
    <property type="protein sequence ID" value="MBB5191990.1"/>
    <property type="molecule type" value="Genomic_DNA"/>
</dbReference>
<proteinExistence type="predicted"/>
<organism evidence="2 3">
    <name type="scientific">Silvimonas terrae</name>
    <dbReference type="NCBI Taxonomy" id="300266"/>
    <lineage>
        <taxon>Bacteria</taxon>
        <taxon>Pseudomonadati</taxon>
        <taxon>Pseudomonadota</taxon>
        <taxon>Betaproteobacteria</taxon>
        <taxon>Neisseriales</taxon>
        <taxon>Chitinibacteraceae</taxon>
        <taxon>Silvimonas</taxon>
    </lineage>
</organism>
<keyword evidence="3" id="KW-1185">Reference proteome</keyword>